<feature type="transmembrane region" description="Helical" evidence="8">
    <location>
        <begin position="379"/>
        <end position="401"/>
    </location>
</feature>
<feature type="transmembrane region" description="Helical" evidence="8">
    <location>
        <begin position="62"/>
        <end position="82"/>
    </location>
</feature>
<evidence type="ECO:0000256" key="6">
    <source>
        <dbReference type="ARBA" id="ARBA00023065"/>
    </source>
</evidence>
<dbReference type="Proteomes" id="UP000051682">
    <property type="component" value="Unassembled WGS sequence"/>
</dbReference>
<keyword evidence="3" id="KW-0050">Antiport</keyword>
<name>A0A0Q3KA56_9FLAO</name>
<feature type="domain" description="Cation/H+ exchanger transmembrane" evidence="9">
    <location>
        <begin position="16"/>
        <end position="403"/>
    </location>
</feature>
<comment type="caution">
    <text evidence="10">The sequence shown here is derived from an EMBL/GenBank/DDBJ whole genome shotgun (WGS) entry which is preliminary data.</text>
</comment>
<feature type="transmembrane region" description="Helical" evidence="8">
    <location>
        <begin position="6"/>
        <end position="22"/>
    </location>
</feature>
<dbReference type="GO" id="GO:0015297">
    <property type="term" value="F:antiporter activity"/>
    <property type="evidence" value="ECO:0007669"/>
    <property type="project" value="UniProtKB-KW"/>
</dbReference>
<gene>
    <name evidence="10" type="ORF">AR438_05015</name>
</gene>
<reference evidence="10 11" key="1">
    <citation type="submission" date="2015-10" db="EMBL/GenBank/DDBJ databases">
        <title>Chryseobacterium aquaticum genome.</title>
        <authorList>
            <person name="Newman J.D."/>
            <person name="Ferguson M.B."/>
            <person name="Miller J.R."/>
        </authorList>
    </citation>
    <scope>NUCLEOTIDE SEQUENCE [LARGE SCALE GENOMIC DNA]</scope>
    <source>
        <strain evidence="10 11">KCTC 12483</strain>
    </source>
</reference>
<keyword evidence="7 8" id="KW-0472">Membrane</keyword>
<evidence type="ECO:0000256" key="7">
    <source>
        <dbReference type="ARBA" id="ARBA00023136"/>
    </source>
</evidence>
<evidence type="ECO:0000256" key="4">
    <source>
        <dbReference type="ARBA" id="ARBA00022692"/>
    </source>
</evidence>
<dbReference type="GO" id="GO:1902600">
    <property type="term" value="P:proton transmembrane transport"/>
    <property type="evidence" value="ECO:0007669"/>
    <property type="project" value="InterPro"/>
</dbReference>
<dbReference type="OrthoDB" id="9810860at2"/>
<dbReference type="PANTHER" id="PTHR32507:SF8">
    <property type="entry name" value="CNH1P"/>
    <property type="match status" value="1"/>
</dbReference>
<evidence type="ECO:0000256" key="5">
    <source>
        <dbReference type="ARBA" id="ARBA00022989"/>
    </source>
</evidence>
<keyword evidence="2" id="KW-0813">Transport</keyword>
<evidence type="ECO:0000256" key="8">
    <source>
        <dbReference type="SAM" id="Phobius"/>
    </source>
</evidence>
<evidence type="ECO:0000313" key="10">
    <source>
        <dbReference type="EMBL" id="KQK26611.1"/>
    </source>
</evidence>
<feature type="transmembrane region" description="Helical" evidence="8">
    <location>
        <begin position="316"/>
        <end position="336"/>
    </location>
</feature>
<evidence type="ECO:0000256" key="3">
    <source>
        <dbReference type="ARBA" id="ARBA00022449"/>
    </source>
</evidence>
<dbReference type="InterPro" id="IPR006153">
    <property type="entry name" value="Cation/H_exchanger_TM"/>
</dbReference>
<sequence>MDQYILILTLIGIAIFSMVWMPKISEFTGVSYSIFFVFLGFLLYLLIPDYLPNPLPQKNESITLHLTELIVIISIMGTGIKIDRPFSVKAWASPLKLIAVTMILCIITATLLGYYYLGLGLASATLLGAVLAPTDPVLASDVQVGPPNEEGRSETKFALTSEAGINDGVAFPFTWLAICIGFSLSGKEVSFLEWFTYDLLYRIFSGLIVGYIIGKSIGYLIFKIAAKYKILKTRDGLLAIAATLVVYGLTELIHGYGFIAVFVCAITLRHYEKGNHYHDELHSFTDQIERSLLCILLIIFGGSLAMGVLEKLTWEMVLFSLSFLLIVRPLFGWLALSNSKIDLREKLAIGFFGIRGMGSVFYLAFAFSKFNFEYQDELWAIVIFTILVSIIIHGFTANPVMKKIADLDFKNSKQHV</sequence>
<dbReference type="EMBL" id="LLYZ01000003">
    <property type="protein sequence ID" value="KQK26611.1"/>
    <property type="molecule type" value="Genomic_DNA"/>
</dbReference>
<accession>A0A0Q3KA56</accession>
<dbReference type="RefSeq" id="WP_056012669.1">
    <property type="nucleotide sequence ID" value="NZ_LLYZ01000003.1"/>
</dbReference>
<dbReference type="GO" id="GO:0005886">
    <property type="term" value="C:plasma membrane"/>
    <property type="evidence" value="ECO:0007669"/>
    <property type="project" value="UniProtKB-SubCell"/>
</dbReference>
<evidence type="ECO:0000313" key="11">
    <source>
        <dbReference type="Proteomes" id="UP000051682"/>
    </source>
</evidence>
<dbReference type="PANTHER" id="PTHR32507">
    <property type="entry name" value="NA(+)/H(+) ANTIPORTER 1"/>
    <property type="match status" value="1"/>
</dbReference>
<comment type="subcellular location">
    <subcellularLocation>
        <location evidence="1">Cell membrane</location>
        <topology evidence="1">Multi-pass membrane protein</topology>
    </subcellularLocation>
</comment>
<keyword evidence="6" id="KW-0406">Ion transport</keyword>
<dbReference type="STRING" id="452084.AR438_05015"/>
<evidence type="ECO:0000256" key="2">
    <source>
        <dbReference type="ARBA" id="ARBA00022448"/>
    </source>
</evidence>
<feature type="transmembrane region" description="Helical" evidence="8">
    <location>
        <begin position="199"/>
        <end position="221"/>
    </location>
</feature>
<feature type="transmembrane region" description="Helical" evidence="8">
    <location>
        <begin position="348"/>
        <end position="367"/>
    </location>
</feature>
<keyword evidence="11" id="KW-1185">Reference proteome</keyword>
<feature type="transmembrane region" description="Helical" evidence="8">
    <location>
        <begin position="29"/>
        <end position="47"/>
    </location>
</feature>
<feature type="transmembrane region" description="Helical" evidence="8">
    <location>
        <begin position="292"/>
        <end position="310"/>
    </location>
</feature>
<evidence type="ECO:0000256" key="1">
    <source>
        <dbReference type="ARBA" id="ARBA00004651"/>
    </source>
</evidence>
<proteinExistence type="predicted"/>
<keyword evidence="5 8" id="KW-1133">Transmembrane helix</keyword>
<dbReference type="Pfam" id="PF00999">
    <property type="entry name" value="Na_H_Exchanger"/>
    <property type="match status" value="1"/>
</dbReference>
<dbReference type="AlphaFoldDB" id="A0A0Q3KA56"/>
<organism evidence="10 11">
    <name type="scientific">Chryseobacterium aquaticum</name>
    <dbReference type="NCBI Taxonomy" id="452084"/>
    <lineage>
        <taxon>Bacteria</taxon>
        <taxon>Pseudomonadati</taxon>
        <taxon>Bacteroidota</taxon>
        <taxon>Flavobacteriia</taxon>
        <taxon>Flavobacteriales</taxon>
        <taxon>Weeksellaceae</taxon>
        <taxon>Chryseobacterium group</taxon>
        <taxon>Chryseobacterium</taxon>
    </lineage>
</organism>
<keyword evidence="4 8" id="KW-0812">Transmembrane</keyword>
<protein>
    <recommendedName>
        <fullName evidence="9">Cation/H+ exchanger transmembrane domain-containing protein</fullName>
    </recommendedName>
</protein>
<feature type="transmembrane region" description="Helical" evidence="8">
    <location>
        <begin position="94"/>
        <end position="117"/>
    </location>
</feature>
<evidence type="ECO:0000259" key="9">
    <source>
        <dbReference type="Pfam" id="PF00999"/>
    </source>
</evidence>